<proteinExistence type="predicted"/>
<comment type="caution">
    <text evidence="2">The sequence shown here is derived from an EMBL/GenBank/DDBJ whole genome shotgun (WGS) entry which is preliminary data.</text>
</comment>
<evidence type="ECO:0000259" key="1">
    <source>
        <dbReference type="Pfam" id="PF20149"/>
    </source>
</evidence>
<accession>G4U0A1</accession>
<gene>
    <name evidence="2" type="ORF">PIIN_10979</name>
</gene>
<keyword evidence="3" id="KW-1185">Reference proteome</keyword>
<sequence length="142" mass="15822">MVIISEAPLDAALPCCMHTPFFNRLSSNRCAIALAATATFSALEEWKTGLCQKIPFTEESYQHTYAMHLRNIKCMIDTIPDQAASLMMSMADYCIACNQAPAPLPSENQDELNELDFFGLDNNITDVDKDNASLKIFDAYDQ</sequence>
<protein>
    <recommendedName>
        <fullName evidence="1">DUF6532 domain-containing protein</fullName>
    </recommendedName>
</protein>
<dbReference type="InParanoid" id="G4U0A1"/>
<dbReference type="Pfam" id="PF20149">
    <property type="entry name" value="DUF6532"/>
    <property type="match status" value="1"/>
</dbReference>
<evidence type="ECO:0000313" key="2">
    <source>
        <dbReference type="EMBL" id="CCA76994.1"/>
    </source>
</evidence>
<reference evidence="2 3" key="1">
    <citation type="journal article" date="2011" name="PLoS Pathog.">
        <title>Endophytic Life Strategies Decoded by Genome and Transcriptome Analyses of the Mutualistic Root Symbiont Piriformospora indica.</title>
        <authorList>
            <person name="Zuccaro A."/>
            <person name="Lahrmann U."/>
            <person name="Guldener U."/>
            <person name="Langen G."/>
            <person name="Pfiffi S."/>
            <person name="Biedenkopf D."/>
            <person name="Wong P."/>
            <person name="Samans B."/>
            <person name="Grimm C."/>
            <person name="Basiewicz M."/>
            <person name="Murat C."/>
            <person name="Martin F."/>
            <person name="Kogel K.H."/>
        </authorList>
    </citation>
    <scope>NUCLEOTIDE SEQUENCE [LARGE SCALE GENOMIC DNA]</scope>
    <source>
        <strain evidence="2 3">DSM 11827</strain>
    </source>
</reference>
<feature type="domain" description="DUF6532" evidence="1">
    <location>
        <begin position="29"/>
        <end position="73"/>
    </location>
</feature>
<name>G4U0A1_SERID</name>
<dbReference type="InterPro" id="IPR045341">
    <property type="entry name" value="DUF6532"/>
</dbReference>
<dbReference type="HOGENOM" id="CLU_1816546_0_0_1"/>
<dbReference type="AlphaFoldDB" id="G4U0A1"/>
<evidence type="ECO:0000313" key="3">
    <source>
        <dbReference type="Proteomes" id="UP000007148"/>
    </source>
</evidence>
<dbReference type="Proteomes" id="UP000007148">
    <property type="component" value="Unassembled WGS sequence"/>
</dbReference>
<organism evidence="2 3">
    <name type="scientific">Serendipita indica (strain DSM 11827)</name>
    <name type="common">Root endophyte fungus</name>
    <name type="synonym">Piriformospora indica</name>
    <dbReference type="NCBI Taxonomy" id="1109443"/>
    <lineage>
        <taxon>Eukaryota</taxon>
        <taxon>Fungi</taxon>
        <taxon>Dikarya</taxon>
        <taxon>Basidiomycota</taxon>
        <taxon>Agaricomycotina</taxon>
        <taxon>Agaricomycetes</taxon>
        <taxon>Sebacinales</taxon>
        <taxon>Serendipitaceae</taxon>
        <taxon>Serendipita</taxon>
    </lineage>
</organism>
<dbReference type="EMBL" id="CAFZ01001171">
    <property type="protein sequence ID" value="CCA76994.1"/>
    <property type="molecule type" value="Genomic_DNA"/>
</dbReference>